<dbReference type="Pfam" id="PF14420">
    <property type="entry name" value="Clr5"/>
    <property type="match status" value="1"/>
</dbReference>
<accession>A0A8H5TC73</accession>
<dbReference type="Proteomes" id="UP000567885">
    <property type="component" value="Unassembled WGS sequence"/>
</dbReference>
<dbReference type="AlphaFoldDB" id="A0A8H5TC73"/>
<dbReference type="EMBL" id="JAAGWQ010000082">
    <property type="protein sequence ID" value="KAF5669520.1"/>
    <property type="molecule type" value="Genomic_DNA"/>
</dbReference>
<evidence type="ECO:0000313" key="3">
    <source>
        <dbReference type="EMBL" id="KAF5669520.1"/>
    </source>
</evidence>
<feature type="compositionally biased region" description="Basic residues" evidence="1">
    <location>
        <begin position="87"/>
        <end position="96"/>
    </location>
</feature>
<evidence type="ECO:0000259" key="2">
    <source>
        <dbReference type="Pfam" id="PF14420"/>
    </source>
</evidence>
<protein>
    <submittedName>
        <fullName evidence="3">TPR-like protein</fullName>
    </submittedName>
</protein>
<reference evidence="3 4" key="1">
    <citation type="submission" date="2020-05" db="EMBL/GenBank/DDBJ databases">
        <title>Identification and distribution of gene clusters putatively required for synthesis of sphingolipid metabolism inhibitors in phylogenetically diverse species of the filamentous fungus Fusarium.</title>
        <authorList>
            <person name="Kim H.-S."/>
            <person name="Busman M."/>
            <person name="Brown D.W."/>
            <person name="Divon H."/>
            <person name="Uhlig S."/>
            <person name="Proctor R.H."/>
        </authorList>
    </citation>
    <scope>NUCLEOTIDE SEQUENCE [LARGE SCALE GENOMIC DNA]</scope>
    <source>
        <strain evidence="3 4">NRRL 20693</strain>
    </source>
</reference>
<feature type="region of interest" description="Disordered" evidence="1">
    <location>
        <begin position="59"/>
        <end position="98"/>
    </location>
</feature>
<dbReference type="SUPFAM" id="SSF48452">
    <property type="entry name" value="TPR-like"/>
    <property type="match status" value="2"/>
</dbReference>
<dbReference type="InterPro" id="IPR053137">
    <property type="entry name" value="NLR-like"/>
</dbReference>
<comment type="caution">
    <text evidence="3">The sequence shown here is derived from an EMBL/GenBank/DDBJ whole genome shotgun (WGS) entry which is preliminary data.</text>
</comment>
<name>A0A8H5TC73_FUSHE</name>
<feature type="domain" description="Clr5" evidence="2">
    <location>
        <begin position="98"/>
        <end position="135"/>
    </location>
</feature>
<sequence>MDPWTTTPDFLGEFAFAEQQNHTHYGIDSVSSTSQQLALGMHLAPDEGSHQLNSLQSWVQRSQNEASSNNTKDTQMMPLTPMGPPPKTRKPKAPTRRAKDWEPYKARILELHITQKLPLKQVKELIEDEFGFIAGPVALFCRTVSDSGSLAPSPIYSVRSLGVTHGDAMSIASSPNVSSPALSVSTIGQSQNSHFTGRSPAPIFRTLPNQFPPVHHPTADPLLQGQADYTSSVSRHRYRQGDEDRLREELSVAEMLFGTGHTQTLEIQAELAGVLVDQGRYKSAEAMSRRVVEGYRNANGNDNINMLDALELLGCTLRLQDFCRQAHKLPQRSFESKKAILGEDHPSTMNCLHIGKEQWKEAEELGAQLKKTSEEILGEQHPKTLLTTGLLIDVYIGQGRWKEAEEFGSQLKKTSEEILGEQHPETLRIMYLLIEVYIGQGRWKEAEESGLRALQILIKVVGEKHPYTLITKDQLTHIYESRGQHQKARELRVS</sequence>
<dbReference type="OrthoDB" id="5986190at2759"/>
<evidence type="ECO:0000256" key="1">
    <source>
        <dbReference type="SAM" id="MobiDB-lite"/>
    </source>
</evidence>
<dbReference type="Pfam" id="PF13374">
    <property type="entry name" value="TPR_10"/>
    <property type="match status" value="2"/>
</dbReference>
<gene>
    <name evidence="3" type="ORF">FHETE_4906</name>
</gene>
<dbReference type="InterPro" id="IPR011990">
    <property type="entry name" value="TPR-like_helical_dom_sf"/>
</dbReference>
<proteinExistence type="predicted"/>
<evidence type="ECO:0000313" key="4">
    <source>
        <dbReference type="Proteomes" id="UP000567885"/>
    </source>
</evidence>
<keyword evidence="4" id="KW-1185">Reference proteome</keyword>
<dbReference type="InterPro" id="IPR025676">
    <property type="entry name" value="Clr5_dom"/>
</dbReference>
<organism evidence="3 4">
    <name type="scientific">Fusarium heterosporum</name>
    <dbReference type="NCBI Taxonomy" id="42747"/>
    <lineage>
        <taxon>Eukaryota</taxon>
        <taxon>Fungi</taxon>
        <taxon>Dikarya</taxon>
        <taxon>Ascomycota</taxon>
        <taxon>Pezizomycotina</taxon>
        <taxon>Sordariomycetes</taxon>
        <taxon>Hypocreomycetidae</taxon>
        <taxon>Hypocreales</taxon>
        <taxon>Nectriaceae</taxon>
        <taxon>Fusarium</taxon>
        <taxon>Fusarium heterosporum species complex</taxon>
    </lineage>
</organism>
<dbReference type="PANTHER" id="PTHR46082:SF6">
    <property type="entry name" value="AAA+ ATPASE DOMAIN-CONTAINING PROTEIN-RELATED"/>
    <property type="match status" value="1"/>
</dbReference>
<feature type="compositionally biased region" description="Polar residues" evidence="1">
    <location>
        <begin position="59"/>
        <end position="74"/>
    </location>
</feature>
<dbReference type="Pfam" id="PF13424">
    <property type="entry name" value="TPR_12"/>
    <property type="match status" value="1"/>
</dbReference>
<dbReference type="PANTHER" id="PTHR46082">
    <property type="entry name" value="ATP/GTP-BINDING PROTEIN-RELATED"/>
    <property type="match status" value="1"/>
</dbReference>
<dbReference type="Gene3D" id="1.25.40.10">
    <property type="entry name" value="Tetratricopeptide repeat domain"/>
    <property type="match status" value="2"/>
</dbReference>